<proteinExistence type="predicted"/>
<evidence type="ECO:0008006" key="5">
    <source>
        <dbReference type="Google" id="ProtNLM"/>
    </source>
</evidence>
<dbReference type="GO" id="GO:0004386">
    <property type="term" value="F:helicase activity"/>
    <property type="evidence" value="ECO:0007669"/>
    <property type="project" value="InterPro"/>
</dbReference>
<dbReference type="InterPro" id="IPR041677">
    <property type="entry name" value="DNA2/NAM7_AAA_11"/>
</dbReference>
<dbReference type="PANTHER" id="PTHR10887:SF515">
    <property type="entry name" value="P-LOOP CONTAINING NUCLEOSIDE TRIPHOSPHATE HYDROLASES SUPERFAMILY PROTEIN"/>
    <property type="match status" value="1"/>
</dbReference>
<gene>
    <name evidence="3" type="ORF">VNO80_30674</name>
</gene>
<dbReference type="EMBL" id="JAYMYR010000011">
    <property type="protein sequence ID" value="KAK7333893.1"/>
    <property type="molecule type" value="Genomic_DNA"/>
</dbReference>
<organism evidence="3 4">
    <name type="scientific">Phaseolus coccineus</name>
    <name type="common">Scarlet runner bean</name>
    <name type="synonym">Phaseolus multiflorus</name>
    <dbReference type="NCBI Taxonomy" id="3886"/>
    <lineage>
        <taxon>Eukaryota</taxon>
        <taxon>Viridiplantae</taxon>
        <taxon>Streptophyta</taxon>
        <taxon>Embryophyta</taxon>
        <taxon>Tracheophyta</taxon>
        <taxon>Spermatophyta</taxon>
        <taxon>Magnoliopsida</taxon>
        <taxon>eudicotyledons</taxon>
        <taxon>Gunneridae</taxon>
        <taxon>Pentapetalae</taxon>
        <taxon>rosids</taxon>
        <taxon>fabids</taxon>
        <taxon>Fabales</taxon>
        <taxon>Fabaceae</taxon>
        <taxon>Papilionoideae</taxon>
        <taxon>50 kb inversion clade</taxon>
        <taxon>NPAAA clade</taxon>
        <taxon>indigoferoid/millettioid clade</taxon>
        <taxon>Phaseoleae</taxon>
        <taxon>Phaseolus</taxon>
    </lineage>
</organism>
<evidence type="ECO:0000259" key="2">
    <source>
        <dbReference type="Pfam" id="PF20073"/>
    </source>
</evidence>
<feature type="domain" description="DUF6469" evidence="2">
    <location>
        <begin position="80"/>
        <end position="205"/>
    </location>
</feature>
<protein>
    <recommendedName>
        <fullName evidence="5">DNA2/NAM7 helicase helicase domain-containing protein</fullName>
    </recommendedName>
</protein>
<sequence>MMEGDSSSKKKDNGDYGFTDLIFSWSIQDILNEDLYRNKVLKIELSFRSIDHYRGSYTYPFLEETRAQLCSSMEIIHQAPYAEVIGLKEAKPFQQKLYNLKINSWKNRFSHSGEPYKALHGDVLILSDYKPEAVEDLERMGRKWTFVSLVRKTEDEDDDNIMLKVKASNEFDPADWRNKPLFLIFLTNLIPNKRIWAALHIPGNLKILKQILCTKEDEECSGCSSQANAVSDDCSYKLLLSDLNMSQKEAISSCLSGLDCNHHTAVKLIWGPPGTGKTRTLGTLLFAMLKMKYRVLVCASTNVAIKEVATRVVSIIKEAHSKESGNLLCSMGELLLFGNNERLKIGEDVDDIYLDHRVQVLTKCFSHSTTGFRYCLKSMIDLLECCVSRYDMELKEKRNSKSFLDFLRAKFHTATRSLQSCISILCTHVGRSLLKHNFRKLESLNEALASFEDNLLQSNLLYEELEKLFNCKNLPEMASWPFHGPAYTLYMKRIACLDALKTVENSLDSFVLIKSRINDSIREFCFQKSSLIFCTASGSHKLHSLTMKPFNILVIDEAAQLRECESIIPFLLPGINNAILVGDELQLPSMVRSNVSKEAGFGRSLFERLSSLGYTKSLLSLQHRMHL</sequence>
<dbReference type="SUPFAM" id="SSF52540">
    <property type="entry name" value="P-loop containing nucleoside triphosphate hydrolases"/>
    <property type="match status" value="1"/>
</dbReference>
<dbReference type="AlphaFoldDB" id="A0AAN9LI90"/>
<evidence type="ECO:0000313" key="4">
    <source>
        <dbReference type="Proteomes" id="UP001374584"/>
    </source>
</evidence>
<dbReference type="Gene3D" id="3.40.50.300">
    <property type="entry name" value="P-loop containing nucleotide triphosphate hydrolases"/>
    <property type="match status" value="1"/>
</dbReference>
<dbReference type="PANTHER" id="PTHR10887">
    <property type="entry name" value="DNA2/NAM7 HELICASE FAMILY"/>
    <property type="match status" value="1"/>
</dbReference>
<dbReference type="Pfam" id="PF20073">
    <property type="entry name" value="DUF6469"/>
    <property type="match status" value="1"/>
</dbReference>
<evidence type="ECO:0000313" key="3">
    <source>
        <dbReference type="EMBL" id="KAK7333893.1"/>
    </source>
</evidence>
<keyword evidence="4" id="KW-1185">Reference proteome</keyword>
<name>A0AAN9LI90_PHACN</name>
<feature type="domain" description="DNA2/NAM7 helicase helicase" evidence="1">
    <location>
        <begin position="243"/>
        <end position="593"/>
    </location>
</feature>
<dbReference type="InterPro" id="IPR045055">
    <property type="entry name" value="DNA2/NAM7-like"/>
</dbReference>
<dbReference type="InterPro" id="IPR027417">
    <property type="entry name" value="P-loop_NTPase"/>
</dbReference>
<dbReference type="Proteomes" id="UP001374584">
    <property type="component" value="Unassembled WGS sequence"/>
</dbReference>
<evidence type="ECO:0000259" key="1">
    <source>
        <dbReference type="Pfam" id="PF13086"/>
    </source>
</evidence>
<dbReference type="InterPro" id="IPR045529">
    <property type="entry name" value="DUF6469"/>
</dbReference>
<dbReference type="Pfam" id="PF13086">
    <property type="entry name" value="AAA_11"/>
    <property type="match status" value="1"/>
</dbReference>
<accession>A0AAN9LI90</accession>
<reference evidence="3 4" key="1">
    <citation type="submission" date="2024-01" db="EMBL/GenBank/DDBJ databases">
        <title>The genomes of 5 underutilized Papilionoideae crops provide insights into root nodulation and disease resistanc.</title>
        <authorList>
            <person name="Jiang F."/>
        </authorList>
    </citation>
    <scope>NUCLEOTIDE SEQUENCE [LARGE SCALE GENOMIC DNA]</scope>
    <source>
        <strain evidence="3">JINMINGXINNONG_FW02</strain>
        <tissue evidence="3">Leaves</tissue>
    </source>
</reference>
<comment type="caution">
    <text evidence="3">The sequence shown here is derived from an EMBL/GenBank/DDBJ whole genome shotgun (WGS) entry which is preliminary data.</text>
</comment>